<protein>
    <submittedName>
        <fullName evidence="2">Guanylate cyclase (Partial)</fullName>
    </submittedName>
</protein>
<dbReference type="InterPro" id="IPR002073">
    <property type="entry name" value="PDEase_catalytic_dom"/>
</dbReference>
<evidence type="ECO:0000259" key="1">
    <source>
        <dbReference type="Pfam" id="PF00233"/>
    </source>
</evidence>
<dbReference type="Pfam" id="PF00233">
    <property type="entry name" value="PDEase_I"/>
    <property type="match status" value="1"/>
</dbReference>
<organism evidence="2 3">
    <name type="scientific">Seminavis robusta</name>
    <dbReference type="NCBI Taxonomy" id="568900"/>
    <lineage>
        <taxon>Eukaryota</taxon>
        <taxon>Sar</taxon>
        <taxon>Stramenopiles</taxon>
        <taxon>Ochrophyta</taxon>
        <taxon>Bacillariophyta</taxon>
        <taxon>Bacillariophyceae</taxon>
        <taxon>Bacillariophycidae</taxon>
        <taxon>Naviculales</taxon>
        <taxon>Naviculaceae</taxon>
        <taxon>Seminavis</taxon>
    </lineage>
</organism>
<feature type="non-terminal residue" evidence="2">
    <location>
        <position position="1"/>
    </location>
</feature>
<dbReference type="AlphaFoldDB" id="A0A9N8F4V7"/>
<name>A0A9N8F4V7_9STRA</name>
<dbReference type="Gene3D" id="1.10.1300.10">
    <property type="entry name" value="3'5'-cyclic nucleotide phosphodiesterase, catalytic domain"/>
    <property type="match status" value="1"/>
</dbReference>
<gene>
    <name evidence="2" type="ORF">SEMRO_4464_G354050.1</name>
</gene>
<dbReference type="Proteomes" id="UP001153069">
    <property type="component" value="Unassembled WGS sequence"/>
</dbReference>
<comment type="caution">
    <text evidence="2">The sequence shown here is derived from an EMBL/GenBank/DDBJ whole genome shotgun (WGS) entry which is preliminary data.</text>
</comment>
<accession>A0A9N8F4V7</accession>
<proteinExistence type="predicted"/>
<dbReference type="GO" id="GO:0004114">
    <property type="term" value="F:3',5'-cyclic-nucleotide phosphodiesterase activity"/>
    <property type="evidence" value="ECO:0007669"/>
    <property type="project" value="InterPro"/>
</dbReference>
<dbReference type="EMBL" id="CAICTM010004462">
    <property type="protein sequence ID" value="CAB9531964.1"/>
    <property type="molecule type" value="Genomic_DNA"/>
</dbReference>
<evidence type="ECO:0000313" key="2">
    <source>
        <dbReference type="EMBL" id="CAB9531964.1"/>
    </source>
</evidence>
<keyword evidence="3" id="KW-1185">Reference proteome</keyword>
<evidence type="ECO:0000313" key="3">
    <source>
        <dbReference type="Proteomes" id="UP001153069"/>
    </source>
</evidence>
<feature type="domain" description="PDEase" evidence="1">
    <location>
        <begin position="11"/>
        <end position="84"/>
    </location>
</feature>
<sequence length="139" mass="16408">KARDPLAINRKATIVLEHLMQASDVSHTMQHWVVFRKWNERLFNEMYQAFVDGRSDRDPSKGWYQGELGFFDYYIIPLAKKLETCGVFGVSSHEYLSYAQANRREWEAKGEQLVKDYLWRFHNSKTNECAHAECQDKKA</sequence>
<dbReference type="GO" id="GO:0007165">
    <property type="term" value="P:signal transduction"/>
    <property type="evidence" value="ECO:0007669"/>
    <property type="project" value="InterPro"/>
</dbReference>
<reference evidence="2" key="1">
    <citation type="submission" date="2020-06" db="EMBL/GenBank/DDBJ databases">
        <authorList>
            <consortium name="Plant Systems Biology data submission"/>
        </authorList>
    </citation>
    <scope>NUCLEOTIDE SEQUENCE</scope>
    <source>
        <strain evidence="2">D6</strain>
    </source>
</reference>
<dbReference type="InterPro" id="IPR036971">
    <property type="entry name" value="PDEase_catalytic_dom_sf"/>
</dbReference>
<dbReference type="SUPFAM" id="SSF109604">
    <property type="entry name" value="HD-domain/PDEase-like"/>
    <property type="match status" value="1"/>
</dbReference>